<sequence length="200" mass="23318">MCNRVATPNQDQAKGYFDKVEPDLRDLIKMDKFVSYFHATAFTMPLLPKAEEIFDKRTYKDYILPKRGLLLLTGFYEGQEQPDKTSQPFYIYPQDGGLLTLGCVYSDWYNKEEDKQVKTFSIITTAANELMAEIHNKKKRMPLIIPPERRDWWLSKDLSKAELENYFVPFPNGYLQAHKVSRNLYKRGVDSNAIEAQMAL</sequence>
<evidence type="ECO:0000256" key="4">
    <source>
        <dbReference type="ARBA" id="ARBA00022801"/>
    </source>
</evidence>
<evidence type="ECO:0000313" key="9">
    <source>
        <dbReference type="EMBL" id="PQJ12848.1"/>
    </source>
</evidence>
<protein>
    <recommendedName>
        <fullName evidence="8">Abasic site processing protein</fullName>
        <ecNumber evidence="8">3.4.-.-</ecNumber>
    </recommendedName>
</protein>
<dbReference type="EC" id="3.4.-.-" evidence="8"/>
<evidence type="ECO:0000256" key="5">
    <source>
        <dbReference type="ARBA" id="ARBA00023124"/>
    </source>
</evidence>
<dbReference type="PANTHER" id="PTHR13604">
    <property type="entry name" value="DC12-RELATED"/>
    <property type="match status" value="1"/>
</dbReference>
<keyword evidence="2 8" id="KW-0645">Protease</keyword>
<dbReference type="Proteomes" id="UP000239872">
    <property type="component" value="Unassembled WGS sequence"/>
</dbReference>
<keyword evidence="5" id="KW-0190">Covalent protein-DNA linkage</keyword>
<evidence type="ECO:0000256" key="6">
    <source>
        <dbReference type="ARBA" id="ARBA00023125"/>
    </source>
</evidence>
<dbReference type="GO" id="GO:0016829">
    <property type="term" value="F:lyase activity"/>
    <property type="evidence" value="ECO:0007669"/>
    <property type="project" value="UniProtKB-KW"/>
</dbReference>
<dbReference type="AlphaFoldDB" id="A0A2S7T1P3"/>
<dbReference type="GO" id="GO:0006508">
    <property type="term" value="P:proteolysis"/>
    <property type="evidence" value="ECO:0007669"/>
    <property type="project" value="UniProtKB-KW"/>
</dbReference>
<comment type="similarity">
    <text evidence="1 8">Belongs to the SOS response-associated peptidase family.</text>
</comment>
<dbReference type="GO" id="GO:0003697">
    <property type="term" value="F:single-stranded DNA binding"/>
    <property type="evidence" value="ECO:0007669"/>
    <property type="project" value="InterPro"/>
</dbReference>
<dbReference type="PANTHER" id="PTHR13604:SF0">
    <property type="entry name" value="ABASIC SITE PROCESSING PROTEIN HMCES"/>
    <property type="match status" value="1"/>
</dbReference>
<dbReference type="EMBL" id="PPSL01000001">
    <property type="protein sequence ID" value="PQJ12848.1"/>
    <property type="molecule type" value="Genomic_DNA"/>
</dbReference>
<dbReference type="Pfam" id="PF02586">
    <property type="entry name" value="SRAP"/>
    <property type="match status" value="1"/>
</dbReference>
<dbReference type="Gene3D" id="3.90.1680.10">
    <property type="entry name" value="SOS response associated peptidase-like"/>
    <property type="match status" value="1"/>
</dbReference>
<evidence type="ECO:0000256" key="8">
    <source>
        <dbReference type="RuleBase" id="RU364100"/>
    </source>
</evidence>
<dbReference type="RefSeq" id="WP_105037732.1">
    <property type="nucleotide sequence ID" value="NZ_PPSL01000001.1"/>
</dbReference>
<evidence type="ECO:0000313" key="10">
    <source>
        <dbReference type="Proteomes" id="UP000239872"/>
    </source>
</evidence>
<organism evidence="9 10">
    <name type="scientific">Flavipsychrobacter stenotrophus</name>
    <dbReference type="NCBI Taxonomy" id="2077091"/>
    <lineage>
        <taxon>Bacteria</taxon>
        <taxon>Pseudomonadati</taxon>
        <taxon>Bacteroidota</taxon>
        <taxon>Chitinophagia</taxon>
        <taxon>Chitinophagales</taxon>
        <taxon>Chitinophagaceae</taxon>
        <taxon>Flavipsychrobacter</taxon>
    </lineage>
</organism>
<name>A0A2S7T1P3_9BACT</name>
<dbReference type="GO" id="GO:0106300">
    <property type="term" value="P:protein-DNA covalent cross-linking repair"/>
    <property type="evidence" value="ECO:0007669"/>
    <property type="project" value="InterPro"/>
</dbReference>
<keyword evidence="4 8" id="KW-0378">Hydrolase</keyword>
<reference evidence="9 10" key="1">
    <citation type="submission" date="2018-01" db="EMBL/GenBank/DDBJ databases">
        <title>A novel member of the phylum Bacteroidetes isolated from glacier ice.</title>
        <authorList>
            <person name="Liu Q."/>
            <person name="Xin Y.-H."/>
        </authorList>
    </citation>
    <scope>NUCLEOTIDE SEQUENCE [LARGE SCALE GENOMIC DNA]</scope>
    <source>
        <strain evidence="9 10">RB1R16</strain>
    </source>
</reference>
<dbReference type="OrthoDB" id="9782620at2"/>
<dbReference type="InterPro" id="IPR036590">
    <property type="entry name" value="SRAP-like"/>
</dbReference>
<evidence type="ECO:0000256" key="2">
    <source>
        <dbReference type="ARBA" id="ARBA00022670"/>
    </source>
</evidence>
<keyword evidence="6" id="KW-0238">DNA-binding</keyword>
<evidence type="ECO:0000256" key="3">
    <source>
        <dbReference type="ARBA" id="ARBA00022763"/>
    </source>
</evidence>
<evidence type="ECO:0000256" key="1">
    <source>
        <dbReference type="ARBA" id="ARBA00008136"/>
    </source>
</evidence>
<comment type="caution">
    <text evidence="9">The sequence shown here is derived from an EMBL/GenBank/DDBJ whole genome shotgun (WGS) entry which is preliminary data.</text>
</comment>
<proteinExistence type="inferred from homology"/>
<keyword evidence="10" id="KW-1185">Reference proteome</keyword>
<dbReference type="InterPro" id="IPR003738">
    <property type="entry name" value="SRAP"/>
</dbReference>
<accession>A0A2S7T1P3</accession>
<dbReference type="GO" id="GO:0008233">
    <property type="term" value="F:peptidase activity"/>
    <property type="evidence" value="ECO:0007669"/>
    <property type="project" value="UniProtKB-KW"/>
</dbReference>
<keyword evidence="3" id="KW-0227">DNA damage</keyword>
<dbReference type="SUPFAM" id="SSF143081">
    <property type="entry name" value="BB1717-like"/>
    <property type="match status" value="1"/>
</dbReference>
<evidence type="ECO:0000256" key="7">
    <source>
        <dbReference type="ARBA" id="ARBA00023239"/>
    </source>
</evidence>
<gene>
    <name evidence="9" type="ORF">CJD36_003645</name>
</gene>
<keyword evidence="7" id="KW-0456">Lyase</keyword>